<organism evidence="1 2">
    <name type="scientific">Paenibacillus terrae</name>
    <dbReference type="NCBI Taxonomy" id="159743"/>
    <lineage>
        <taxon>Bacteria</taxon>
        <taxon>Bacillati</taxon>
        <taxon>Bacillota</taxon>
        <taxon>Bacilli</taxon>
        <taxon>Bacillales</taxon>
        <taxon>Paenibacillaceae</taxon>
        <taxon>Paenibacillus</taxon>
    </lineage>
</organism>
<protein>
    <submittedName>
        <fullName evidence="1">Uncharacterized protein</fullName>
    </submittedName>
</protein>
<dbReference type="PATRIC" id="fig|159743.3.peg.4122"/>
<dbReference type="AlphaFoldDB" id="A0A0D7WYY6"/>
<dbReference type="EMBL" id="JTHP01000040">
    <property type="protein sequence ID" value="KJD44199.1"/>
    <property type="molecule type" value="Genomic_DNA"/>
</dbReference>
<sequence>MQYGVSGFLAPEGTLYECKYGGHRKLAADLVLQYDIRFFDGDSNKMPDFIKFGCSNDAEKEGNGACHVFMWSEPTSEQISWMLENLERMTDVQRRSVLSHLDAFGIDV</sequence>
<name>A0A0D7WYY6_9BACL</name>
<evidence type="ECO:0000313" key="2">
    <source>
        <dbReference type="Proteomes" id="UP000032534"/>
    </source>
</evidence>
<keyword evidence="2" id="KW-1185">Reference proteome</keyword>
<evidence type="ECO:0000313" key="1">
    <source>
        <dbReference type="EMBL" id="KJD44199.1"/>
    </source>
</evidence>
<reference evidence="1 2" key="1">
    <citation type="submission" date="2014-11" db="EMBL/GenBank/DDBJ databases">
        <title>Draft Genome Sequences of Paenibacillus polymyxa NRRL B-30509 and Paenibacillus terrae NRRL B-30644, Strains from a Poultry Environment that Produce Tridecaptin A and Paenicidins.</title>
        <authorList>
            <person name="van Belkum M.J."/>
            <person name="Lohans C.T."/>
            <person name="Vederas J.C."/>
        </authorList>
    </citation>
    <scope>NUCLEOTIDE SEQUENCE [LARGE SCALE GENOMIC DNA]</scope>
    <source>
        <strain evidence="1 2">NRRL B-30644</strain>
    </source>
</reference>
<dbReference type="RefSeq" id="WP_044647523.1">
    <property type="nucleotide sequence ID" value="NZ_JTHP01000040.1"/>
</dbReference>
<proteinExistence type="predicted"/>
<dbReference type="Proteomes" id="UP000032534">
    <property type="component" value="Unassembled WGS sequence"/>
</dbReference>
<accession>A0A0D7WYY6</accession>
<gene>
    <name evidence="1" type="ORF">QD47_18540</name>
</gene>
<comment type="caution">
    <text evidence="1">The sequence shown here is derived from an EMBL/GenBank/DDBJ whole genome shotgun (WGS) entry which is preliminary data.</text>
</comment>